<evidence type="ECO:0000256" key="2">
    <source>
        <dbReference type="ARBA" id="ARBA00022475"/>
    </source>
</evidence>
<evidence type="ECO:0000256" key="7">
    <source>
        <dbReference type="HAMAP-Rule" id="MF_01147"/>
    </source>
</evidence>
<evidence type="ECO:0000256" key="1">
    <source>
        <dbReference type="ARBA" id="ARBA00007150"/>
    </source>
</evidence>
<evidence type="ECO:0000313" key="9">
    <source>
        <dbReference type="EMBL" id="GIP17846.1"/>
    </source>
</evidence>
<feature type="compositionally biased region" description="Gly residues" evidence="8">
    <location>
        <begin position="405"/>
        <end position="415"/>
    </location>
</feature>
<feature type="region of interest" description="Disordered" evidence="8">
    <location>
        <begin position="303"/>
        <end position="415"/>
    </location>
</feature>
<evidence type="ECO:0000256" key="4">
    <source>
        <dbReference type="ARBA" id="ARBA00022692"/>
    </source>
</evidence>
<dbReference type="GO" id="GO:0005886">
    <property type="term" value="C:plasma membrane"/>
    <property type="evidence" value="ECO:0007669"/>
    <property type="project" value="UniProtKB-SubCell"/>
</dbReference>
<name>A0A919YV55_9BACL</name>
<feature type="binding site" evidence="7">
    <location>
        <position position="131"/>
    </location>
    <ligand>
        <name>a 1,2-diacyl-sn-glycero-3-phospho-(1'-sn-glycerol)</name>
        <dbReference type="ChEBI" id="CHEBI:64716"/>
    </ligand>
</feature>
<keyword evidence="6 7" id="KW-0472">Membrane</keyword>
<dbReference type="PANTHER" id="PTHR30589:SF0">
    <property type="entry name" value="PHOSPHATIDYLGLYCEROL--PROLIPOPROTEIN DIACYLGLYCERYL TRANSFERASE"/>
    <property type="match status" value="1"/>
</dbReference>
<comment type="similarity">
    <text evidence="1 7">Belongs to the Lgt family.</text>
</comment>
<dbReference type="PANTHER" id="PTHR30589">
    <property type="entry name" value="PROLIPOPROTEIN DIACYLGLYCERYL TRANSFERASE"/>
    <property type="match status" value="1"/>
</dbReference>
<protein>
    <recommendedName>
        <fullName evidence="7">Phosphatidylglycerol--prolipoprotein diacylglyceryl transferase</fullName>
        <ecNumber evidence="7">2.5.1.145</ecNumber>
    </recommendedName>
</protein>
<dbReference type="EC" id="2.5.1.145" evidence="7"/>
<comment type="caution">
    <text evidence="9">The sequence shown here is derived from an EMBL/GenBank/DDBJ whole genome shotgun (WGS) entry which is preliminary data.</text>
</comment>
<accession>A0A919YV55</accession>
<feature type="compositionally biased region" description="Low complexity" evidence="8">
    <location>
        <begin position="325"/>
        <end position="334"/>
    </location>
</feature>
<gene>
    <name evidence="7" type="primary">lgt</name>
    <name evidence="9" type="ORF">J40TS1_34880</name>
</gene>
<evidence type="ECO:0000313" key="10">
    <source>
        <dbReference type="Proteomes" id="UP000683139"/>
    </source>
</evidence>
<keyword evidence="3 7" id="KW-0808">Transferase</keyword>
<comment type="subcellular location">
    <subcellularLocation>
        <location evidence="7">Cell membrane</location>
        <topology evidence="7">Multi-pass membrane protein</topology>
    </subcellularLocation>
</comment>
<dbReference type="PROSITE" id="PS01311">
    <property type="entry name" value="LGT"/>
    <property type="match status" value="1"/>
</dbReference>
<feature type="compositionally biased region" description="Low complexity" evidence="8">
    <location>
        <begin position="366"/>
        <end position="404"/>
    </location>
</feature>
<dbReference type="RefSeq" id="WP_373871370.1">
    <property type="nucleotide sequence ID" value="NZ_BOSE01000006.1"/>
</dbReference>
<comment type="pathway">
    <text evidence="7">Protein modification; lipoprotein biosynthesis (diacylglyceryl transfer).</text>
</comment>
<dbReference type="AlphaFoldDB" id="A0A919YV55"/>
<feature type="transmembrane region" description="Helical" evidence="7">
    <location>
        <begin position="14"/>
        <end position="33"/>
    </location>
</feature>
<feature type="transmembrane region" description="Helical" evidence="7">
    <location>
        <begin position="233"/>
        <end position="249"/>
    </location>
</feature>
<evidence type="ECO:0000256" key="8">
    <source>
        <dbReference type="SAM" id="MobiDB-lite"/>
    </source>
</evidence>
<dbReference type="GO" id="GO:0008961">
    <property type="term" value="F:phosphatidylglycerol-prolipoprotein diacylglyceryl transferase activity"/>
    <property type="evidence" value="ECO:0007669"/>
    <property type="project" value="UniProtKB-UniRule"/>
</dbReference>
<evidence type="ECO:0000256" key="3">
    <source>
        <dbReference type="ARBA" id="ARBA00022679"/>
    </source>
</evidence>
<evidence type="ECO:0000256" key="5">
    <source>
        <dbReference type="ARBA" id="ARBA00022989"/>
    </source>
</evidence>
<keyword evidence="2 7" id="KW-1003">Cell membrane</keyword>
<feature type="transmembrane region" description="Helical" evidence="7">
    <location>
        <begin position="174"/>
        <end position="192"/>
    </location>
</feature>
<feature type="transmembrane region" description="Helical" evidence="7">
    <location>
        <begin position="45"/>
        <end position="68"/>
    </location>
</feature>
<reference evidence="9" key="1">
    <citation type="submission" date="2021-03" db="EMBL/GenBank/DDBJ databases">
        <title>Antimicrobial resistance genes in bacteria isolated from Japanese honey, and their potential for conferring macrolide and lincosamide resistance in the American foulbrood pathogen Paenibacillus larvae.</title>
        <authorList>
            <person name="Okamoto M."/>
            <person name="Kumagai M."/>
            <person name="Kanamori H."/>
            <person name="Takamatsu D."/>
        </authorList>
    </citation>
    <scope>NUCLEOTIDE SEQUENCE</scope>
    <source>
        <strain evidence="9">J40TS1</strain>
    </source>
</reference>
<feature type="transmembrane region" description="Helical" evidence="7">
    <location>
        <begin position="88"/>
        <end position="105"/>
    </location>
</feature>
<dbReference type="GO" id="GO:0042158">
    <property type="term" value="P:lipoprotein biosynthetic process"/>
    <property type="evidence" value="ECO:0007669"/>
    <property type="project" value="UniProtKB-UniRule"/>
</dbReference>
<dbReference type="HAMAP" id="MF_01147">
    <property type="entry name" value="Lgt"/>
    <property type="match status" value="1"/>
</dbReference>
<feature type="transmembrane region" description="Helical" evidence="7">
    <location>
        <begin position="261"/>
        <end position="281"/>
    </location>
</feature>
<keyword evidence="10" id="KW-1185">Reference proteome</keyword>
<dbReference type="EMBL" id="BOSE01000006">
    <property type="protein sequence ID" value="GIP17846.1"/>
    <property type="molecule type" value="Genomic_DNA"/>
</dbReference>
<comment type="function">
    <text evidence="7">Catalyzes the transfer of the diacylglyceryl group from phosphatidylglycerol to the sulfhydryl group of the N-terminal cysteine of a prolipoprotein, the first step in the formation of mature lipoproteins.</text>
</comment>
<dbReference type="Pfam" id="PF01790">
    <property type="entry name" value="LGT"/>
    <property type="match status" value="1"/>
</dbReference>
<comment type="catalytic activity">
    <reaction evidence="7">
        <text>L-cysteinyl-[prolipoprotein] + a 1,2-diacyl-sn-glycero-3-phospho-(1'-sn-glycerol) = an S-1,2-diacyl-sn-glyceryl-L-cysteinyl-[prolipoprotein] + sn-glycerol 1-phosphate + H(+)</text>
        <dbReference type="Rhea" id="RHEA:56712"/>
        <dbReference type="Rhea" id="RHEA-COMP:14679"/>
        <dbReference type="Rhea" id="RHEA-COMP:14680"/>
        <dbReference type="ChEBI" id="CHEBI:15378"/>
        <dbReference type="ChEBI" id="CHEBI:29950"/>
        <dbReference type="ChEBI" id="CHEBI:57685"/>
        <dbReference type="ChEBI" id="CHEBI:64716"/>
        <dbReference type="ChEBI" id="CHEBI:140658"/>
        <dbReference type="EC" id="2.5.1.145"/>
    </reaction>
</comment>
<keyword evidence="5 7" id="KW-1133">Transmembrane helix</keyword>
<dbReference type="InterPro" id="IPR001640">
    <property type="entry name" value="Lgt"/>
</dbReference>
<proteinExistence type="inferred from homology"/>
<organism evidence="9 10">
    <name type="scientific">Paenibacillus montaniterrae</name>
    <dbReference type="NCBI Taxonomy" id="429341"/>
    <lineage>
        <taxon>Bacteria</taxon>
        <taxon>Bacillati</taxon>
        <taxon>Bacillota</taxon>
        <taxon>Bacilli</taxon>
        <taxon>Bacillales</taxon>
        <taxon>Paenibacillaceae</taxon>
        <taxon>Paenibacillus</taxon>
    </lineage>
</organism>
<dbReference type="NCBIfam" id="TIGR00544">
    <property type="entry name" value="lgt"/>
    <property type="match status" value="1"/>
</dbReference>
<feature type="compositionally biased region" description="Basic and acidic residues" evidence="8">
    <location>
        <begin position="307"/>
        <end position="324"/>
    </location>
</feature>
<evidence type="ECO:0000256" key="6">
    <source>
        <dbReference type="ARBA" id="ARBA00023136"/>
    </source>
</evidence>
<keyword evidence="4 7" id="KW-0812">Transmembrane</keyword>
<dbReference type="Proteomes" id="UP000683139">
    <property type="component" value="Unassembled WGS sequence"/>
</dbReference>
<feature type="compositionally biased region" description="Basic and acidic residues" evidence="8">
    <location>
        <begin position="335"/>
        <end position="355"/>
    </location>
</feature>
<sequence length="415" mass="44982">MINPEIIQIGALSIRWYGVILALGAVAGLVLAIQEGKRFGIKSDFFMDLLLIGAPTAIIFARIYYVAFQWDYYKNNLGDIIKIWNGGIAIYGAIIGALICGYFFSRAKGYSFWRIADICAPSLLVGQMIGRWGNFVNQEAYGGPVEESFLRETLHIPGFIVDQMLINGTYVHPTFLYESLWSLVGLVLLFVIRRQRFLREGELLATYIGWYSIGRFFIEALRTDSLAFSGPQWLADLLTALWAPMTVLFEQGYLDPAYGNIRSSQLLALLLVVAVIIFIIVRRATGLAKDRYLDPLINTKQAAVDQQGKEKTSKEKHDQRDSSSSDHSGAAIAAQDKKSAKQDEAGKSENGESKPTESNQAKGAGKDSTSTSSDGSSKSNDSSNGNDSSSDSGSSSNHSSSDSGGSDGGGGGGGD</sequence>